<evidence type="ECO:0000256" key="6">
    <source>
        <dbReference type="ARBA" id="ARBA00022670"/>
    </source>
</evidence>
<evidence type="ECO:0000256" key="9">
    <source>
        <dbReference type="ARBA" id="ARBA00022960"/>
    </source>
</evidence>
<dbReference type="Pfam" id="PF07943">
    <property type="entry name" value="PBP5_C"/>
    <property type="match status" value="1"/>
</dbReference>
<sequence length="322" mass="36825">IFDNSDDGSDTLLILILFKFSIAESIETKAKQLLLFDVETNTIIFEKNADELMSPSSMSKIMTLYLLFKKIDEGEFSLEDEFEVSKKAWKKGGSRMFVNLYSKVKVEDLIRGVIVQSGNDACIVVAEGVSGSEEMFVEELNSLAKEIGLNNSHFKNSTGWPDPEHLMTARDLLTLSLRTIKDYPEFYHYYAEKEFVYNKIKQLNRNPLLFSNSYADGLKTGHTSLGGYGLVSSVKKNDRRLILILNGLKTNISRRKESEKLIKLGFNQFKNINITDKNEMIKKTPVWGGKKKLLEMYSQEKISITVPKKIKKKVKLFIKYHS</sequence>
<dbReference type="Pfam" id="PF00768">
    <property type="entry name" value="Peptidase_S11"/>
    <property type="match status" value="1"/>
</dbReference>
<dbReference type="GO" id="GO:0009252">
    <property type="term" value="P:peptidoglycan biosynthetic process"/>
    <property type="evidence" value="ECO:0007669"/>
    <property type="project" value="UniProtKB-UniPathway"/>
</dbReference>
<evidence type="ECO:0000256" key="7">
    <source>
        <dbReference type="ARBA" id="ARBA00022729"/>
    </source>
</evidence>
<feature type="domain" description="Peptidase S11 D-Ala-D-Ala carboxypeptidase A C-terminal" evidence="14">
    <location>
        <begin position="269"/>
        <end position="320"/>
    </location>
</feature>
<feature type="non-terminal residue" evidence="15">
    <location>
        <position position="322"/>
    </location>
</feature>
<dbReference type="EMBL" id="UINC01120847">
    <property type="protein sequence ID" value="SVC95587.1"/>
    <property type="molecule type" value="Genomic_DNA"/>
</dbReference>
<dbReference type="InterPro" id="IPR012907">
    <property type="entry name" value="Peptidase_S11_C"/>
</dbReference>
<dbReference type="EC" id="3.4.16.4" evidence="4"/>
<proteinExistence type="inferred from homology"/>
<dbReference type="GO" id="GO:0008360">
    <property type="term" value="P:regulation of cell shape"/>
    <property type="evidence" value="ECO:0007669"/>
    <property type="project" value="UniProtKB-KW"/>
</dbReference>
<dbReference type="GO" id="GO:0009002">
    <property type="term" value="F:serine-type D-Ala-D-Ala carboxypeptidase activity"/>
    <property type="evidence" value="ECO:0007669"/>
    <property type="project" value="UniProtKB-EC"/>
</dbReference>
<evidence type="ECO:0000256" key="1">
    <source>
        <dbReference type="ARBA" id="ARBA00003217"/>
    </source>
</evidence>
<evidence type="ECO:0000256" key="8">
    <source>
        <dbReference type="ARBA" id="ARBA00022801"/>
    </source>
</evidence>
<dbReference type="GO" id="GO:0071555">
    <property type="term" value="P:cell wall organization"/>
    <property type="evidence" value="ECO:0007669"/>
    <property type="project" value="UniProtKB-KW"/>
</dbReference>
<dbReference type="InterPro" id="IPR012338">
    <property type="entry name" value="Beta-lactam/transpept-like"/>
</dbReference>
<evidence type="ECO:0000256" key="3">
    <source>
        <dbReference type="ARBA" id="ARBA00007164"/>
    </source>
</evidence>
<comment type="similarity">
    <text evidence="3">Belongs to the peptidase S11 family.</text>
</comment>
<comment type="pathway">
    <text evidence="2">Cell wall biogenesis; peptidoglycan biosynthesis.</text>
</comment>
<dbReference type="InterPro" id="IPR015956">
    <property type="entry name" value="Peniciliin-bd_prot_C_sf"/>
</dbReference>
<keyword evidence="9" id="KW-0133">Cell shape</keyword>
<dbReference type="PANTHER" id="PTHR21581">
    <property type="entry name" value="D-ALANYL-D-ALANINE CARBOXYPEPTIDASE"/>
    <property type="match status" value="1"/>
</dbReference>
<dbReference type="AlphaFoldDB" id="A0A382REL3"/>
<keyword evidence="10" id="KW-0573">Peptidoglycan synthesis</keyword>
<keyword evidence="11" id="KW-0961">Cell wall biogenesis/degradation</keyword>
<organism evidence="15">
    <name type="scientific">marine metagenome</name>
    <dbReference type="NCBI Taxonomy" id="408172"/>
    <lineage>
        <taxon>unclassified sequences</taxon>
        <taxon>metagenomes</taxon>
        <taxon>ecological metagenomes</taxon>
    </lineage>
</organism>
<evidence type="ECO:0000259" key="14">
    <source>
        <dbReference type="Pfam" id="PF07943"/>
    </source>
</evidence>
<name>A0A382REL3_9ZZZZ</name>
<evidence type="ECO:0000256" key="12">
    <source>
        <dbReference type="ARBA" id="ARBA00034000"/>
    </source>
</evidence>
<evidence type="ECO:0000313" key="15">
    <source>
        <dbReference type="EMBL" id="SVC95587.1"/>
    </source>
</evidence>
<accession>A0A382REL3</accession>
<evidence type="ECO:0000259" key="13">
    <source>
        <dbReference type="Pfam" id="PF00768"/>
    </source>
</evidence>
<keyword evidence="5" id="KW-0121">Carboxypeptidase</keyword>
<dbReference type="UniPathway" id="UPA00219"/>
<evidence type="ECO:0000256" key="5">
    <source>
        <dbReference type="ARBA" id="ARBA00022645"/>
    </source>
</evidence>
<feature type="non-terminal residue" evidence="15">
    <location>
        <position position="1"/>
    </location>
</feature>
<feature type="domain" description="Peptidase S11 D-alanyl-D-alanine carboxypeptidase A N-terminal" evidence="13">
    <location>
        <begin position="24"/>
        <end position="245"/>
    </location>
</feature>
<dbReference type="InterPro" id="IPR037167">
    <property type="entry name" value="Peptidase_S11_C_sf"/>
</dbReference>
<evidence type="ECO:0000256" key="4">
    <source>
        <dbReference type="ARBA" id="ARBA00012448"/>
    </source>
</evidence>
<dbReference type="SUPFAM" id="SSF56601">
    <property type="entry name" value="beta-lactamase/transpeptidase-like"/>
    <property type="match status" value="1"/>
</dbReference>
<comment type="function">
    <text evidence="1">Removes C-terminal D-alanyl residues from sugar-peptide cell wall precursors.</text>
</comment>
<gene>
    <name evidence="15" type="ORF">METZ01_LOCUS348441</name>
</gene>
<evidence type="ECO:0000256" key="2">
    <source>
        <dbReference type="ARBA" id="ARBA00004752"/>
    </source>
</evidence>
<dbReference type="SUPFAM" id="SSF69189">
    <property type="entry name" value="Penicillin-binding protein associated domain"/>
    <property type="match status" value="1"/>
</dbReference>
<dbReference type="Gene3D" id="3.40.710.10">
    <property type="entry name" value="DD-peptidase/beta-lactamase superfamily"/>
    <property type="match status" value="1"/>
</dbReference>
<evidence type="ECO:0000256" key="11">
    <source>
        <dbReference type="ARBA" id="ARBA00023316"/>
    </source>
</evidence>
<keyword evidence="7" id="KW-0732">Signal</keyword>
<reference evidence="15" key="1">
    <citation type="submission" date="2018-05" db="EMBL/GenBank/DDBJ databases">
        <authorList>
            <person name="Lanie J.A."/>
            <person name="Ng W.-L."/>
            <person name="Kazmierczak K.M."/>
            <person name="Andrzejewski T.M."/>
            <person name="Davidsen T.M."/>
            <person name="Wayne K.J."/>
            <person name="Tettelin H."/>
            <person name="Glass J.I."/>
            <person name="Rusch D."/>
            <person name="Podicherti R."/>
            <person name="Tsui H.-C.T."/>
            <person name="Winkler M.E."/>
        </authorList>
    </citation>
    <scope>NUCLEOTIDE SEQUENCE</scope>
</reference>
<keyword evidence="6" id="KW-0645">Protease</keyword>
<dbReference type="InterPro" id="IPR018044">
    <property type="entry name" value="Peptidase_S11"/>
</dbReference>
<evidence type="ECO:0000256" key="10">
    <source>
        <dbReference type="ARBA" id="ARBA00022984"/>
    </source>
</evidence>
<comment type="catalytic activity">
    <reaction evidence="12">
        <text>Preferential cleavage: (Ac)2-L-Lys-D-Ala-|-D-Ala. Also transpeptidation of peptidyl-alanyl moieties that are N-acyl substituents of D-alanine.</text>
        <dbReference type="EC" id="3.4.16.4"/>
    </reaction>
</comment>
<dbReference type="PRINTS" id="PR00725">
    <property type="entry name" value="DADACBPTASE1"/>
</dbReference>
<keyword evidence="8" id="KW-0378">Hydrolase</keyword>
<dbReference type="InterPro" id="IPR001967">
    <property type="entry name" value="Peptidase_S11_N"/>
</dbReference>
<dbReference type="PANTHER" id="PTHR21581:SF6">
    <property type="entry name" value="TRAFFICKING PROTEIN PARTICLE COMPLEX SUBUNIT 12"/>
    <property type="match status" value="1"/>
</dbReference>
<dbReference type="GO" id="GO:0006508">
    <property type="term" value="P:proteolysis"/>
    <property type="evidence" value="ECO:0007669"/>
    <property type="project" value="UniProtKB-KW"/>
</dbReference>
<protein>
    <recommendedName>
        <fullName evidence="4">serine-type D-Ala-D-Ala carboxypeptidase</fullName>
        <ecNumber evidence="4">3.4.16.4</ecNumber>
    </recommendedName>
</protein>
<dbReference type="Gene3D" id="2.60.410.10">
    <property type="entry name" value="D-Ala-D-Ala carboxypeptidase, C-terminal domain"/>
    <property type="match status" value="1"/>
</dbReference>